<name>A0AA48H8F5_9BACT</name>
<evidence type="ECO:0000313" key="4">
    <source>
        <dbReference type="Proteomes" id="UP001238179"/>
    </source>
</evidence>
<feature type="domain" description="CASTOR ACT" evidence="2">
    <location>
        <begin position="74"/>
        <end position="130"/>
    </location>
</feature>
<gene>
    <name evidence="3" type="ORF">METEAL_28720</name>
</gene>
<sequence length="135" mass="14168">MAPLGMEHPVHDLATLLSSLDPERHDGVYVYTLVHGSAPPVDAIATFREKEGLTLIVEERQALAAGLPILFRAAWITLTVTSDLQAVGLTAAVAGALTAAGISCNVMAGARHDHLFVPVERAEEALAALRALGQP</sequence>
<feature type="domain" description="DUF2241" evidence="1">
    <location>
        <begin position="10"/>
        <end position="73"/>
    </location>
</feature>
<dbReference type="Pfam" id="PF13840">
    <property type="entry name" value="ACT_7"/>
    <property type="match status" value="1"/>
</dbReference>
<reference evidence="4" key="1">
    <citation type="journal article" date="2023" name="Int. J. Syst. Evol. Microbiol.">
        <title>Mesoterricola silvestris gen. nov., sp. nov., Mesoterricola sediminis sp. nov., Geothrix oryzae sp. nov., Geothrix edaphica sp. nov., Geothrix rubra sp. nov., and Geothrix limicola sp. nov., six novel members of Acidobacteriota isolated from soils.</title>
        <authorList>
            <person name="Itoh H."/>
            <person name="Sugisawa Y."/>
            <person name="Mise K."/>
            <person name="Xu Z."/>
            <person name="Kuniyasu M."/>
            <person name="Ushijima N."/>
            <person name="Kawano K."/>
            <person name="Kobayashi E."/>
            <person name="Shiratori Y."/>
            <person name="Masuda Y."/>
            <person name="Senoo K."/>
        </authorList>
    </citation>
    <scope>NUCLEOTIDE SEQUENCE [LARGE SCALE GENOMIC DNA]</scope>
    <source>
        <strain evidence="4">W79</strain>
    </source>
</reference>
<dbReference type="InterPro" id="IPR045865">
    <property type="entry name" value="ACT-like_dom_sf"/>
</dbReference>
<dbReference type="KEGG" id="msil:METEAL_28720"/>
<accession>A0AA48H8F5</accession>
<proteinExistence type="predicted"/>
<protein>
    <submittedName>
        <fullName evidence="3">Uncharacterized protein</fullName>
    </submittedName>
</protein>
<dbReference type="Pfam" id="PF10000">
    <property type="entry name" value="ACT_3"/>
    <property type="match status" value="1"/>
</dbReference>
<keyword evidence="4" id="KW-1185">Reference proteome</keyword>
<dbReference type="Proteomes" id="UP001238179">
    <property type="component" value="Chromosome"/>
</dbReference>
<dbReference type="InterPro" id="IPR018717">
    <property type="entry name" value="DUF2241"/>
</dbReference>
<dbReference type="SUPFAM" id="SSF55021">
    <property type="entry name" value="ACT-like"/>
    <property type="match status" value="2"/>
</dbReference>
<evidence type="ECO:0000259" key="2">
    <source>
        <dbReference type="Pfam" id="PF13840"/>
    </source>
</evidence>
<evidence type="ECO:0000259" key="1">
    <source>
        <dbReference type="Pfam" id="PF10000"/>
    </source>
</evidence>
<dbReference type="EMBL" id="AP027080">
    <property type="protein sequence ID" value="BDU73698.1"/>
    <property type="molecule type" value="Genomic_DNA"/>
</dbReference>
<evidence type="ECO:0000313" key="3">
    <source>
        <dbReference type="EMBL" id="BDU73698.1"/>
    </source>
</evidence>
<dbReference type="PANTHER" id="PTHR39199:SF1">
    <property type="entry name" value="BLR5128 PROTEIN"/>
    <property type="match status" value="1"/>
</dbReference>
<organism evidence="3 4">
    <name type="scientific">Mesoterricola silvestris</name>
    <dbReference type="NCBI Taxonomy" id="2927979"/>
    <lineage>
        <taxon>Bacteria</taxon>
        <taxon>Pseudomonadati</taxon>
        <taxon>Acidobacteriota</taxon>
        <taxon>Holophagae</taxon>
        <taxon>Holophagales</taxon>
        <taxon>Holophagaceae</taxon>
        <taxon>Mesoterricola</taxon>
    </lineage>
</organism>
<dbReference type="Gene3D" id="3.30.2130.10">
    <property type="entry name" value="VC0802-like"/>
    <property type="match status" value="1"/>
</dbReference>
<dbReference type="PANTHER" id="PTHR39199">
    <property type="entry name" value="BLR5128 PROTEIN"/>
    <property type="match status" value="1"/>
</dbReference>
<dbReference type="InterPro" id="IPR027795">
    <property type="entry name" value="CASTOR_ACT_dom"/>
</dbReference>
<dbReference type="AlphaFoldDB" id="A0AA48H8F5"/>